<evidence type="ECO:0000313" key="3">
    <source>
        <dbReference type="Proteomes" id="UP001183607"/>
    </source>
</evidence>
<proteinExistence type="predicted"/>
<accession>A0ABD5E795</accession>
<dbReference type="EMBL" id="JAVRER010000026">
    <property type="protein sequence ID" value="MDT0417279.1"/>
    <property type="molecule type" value="Genomic_DNA"/>
</dbReference>
<evidence type="ECO:0000256" key="1">
    <source>
        <dbReference type="SAM" id="MobiDB-lite"/>
    </source>
</evidence>
<evidence type="ECO:0000313" key="2">
    <source>
        <dbReference type="EMBL" id="MDT0417279.1"/>
    </source>
</evidence>
<dbReference type="PROSITE" id="PS51257">
    <property type="entry name" value="PROKAR_LIPOPROTEIN"/>
    <property type="match status" value="1"/>
</dbReference>
<comment type="caution">
    <text evidence="2">The sequence shown here is derived from an EMBL/GenBank/DDBJ whole genome shotgun (WGS) entry which is preliminary data.</text>
</comment>
<feature type="compositionally biased region" description="Low complexity" evidence="1">
    <location>
        <begin position="31"/>
        <end position="42"/>
    </location>
</feature>
<gene>
    <name evidence="2" type="ORF">RM574_17460</name>
</gene>
<sequence>MSMKIRVFAGVAGVGLLVAGCGGNGDGGSAPAGSVAASESPPGIAPGEPDPHGVRYRAAGALPKGPEKAGVYGVDGSVSRGAAERLARALGVPGGVRAEGGEWRGDGLTVARQAPGAWSYVAEGGKCAQGKGCSAPGETEAREAARPALTALGLAGAEVGADEVRGTSRVVEADPEVDGLPTDGWSTRLQLASGGEVVGGTGRLDVPRTATGDRYPVRSAADALAALNEGAGKDGTAVPVSRARFGLAARTREGQPVLVPAWLFSVPSQSATLAQTAIDERHLGSGEPRHPGGPSSAGPGATSRSVPPVSYAVAGRELSLRFTGGVCARYRAHAEEKGGQVRVHLTEEKEPGKVCVMIAKDLTRSVTLDRPLGDRTVVTTAGKAVPAA</sequence>
<protein>
    <recommendedName>
        <fullName evidence="4">Large membrane protein</fullName>
    </recommendedName>
</protein>
<dbReference type="AlphaFoldDB" id="A0ABD5E795"/>
<feature type="region of interest" description="Disordered" evidence="1">
    <location>
        <begin position="282"/>
        <end position="307"/>
    </location>
</feature>
<evidence type="ECO:0008006" key="4">
    <source>
        <dbReference type="Google" id="ProtNLM"/>
    </source>
</evidence>
<feature type="compositionally biased region" description="Low complexity" evidence="1">
    <location>
        <begin position="292"/>
        <end position="305"/>
    </location>
</feature>
<feature type="region of interest" description="Disordered" evidence="1">
    <location>
        <begin position="28"/>
        <end position="51"/>
    </location>
</feature>
<reference evidence="3" key="1">
    <citation type="submission" date="2023-07" db="EMBL/GenBank/DDBJ databases">
        <title>30 novel species of actinomycetes from the DSMZ collection.</title>
        <authorList>
            <person name="Nouioui I."/>
        </authorList>
    </citation>
    <scope>NUCLEOTIDE SEQUENCE [LARGE SCALE GENOMIC DNA]</scope>
    <source>
        <strain evidence="3">DSM 41982</strain>
    </source>
</reference>
<dbReference type="RefSeq" id="WP_311677205.1">
    <property type="nucleotide sequence ID" value="NZ_JAVRER010000026.1"/>
</dbReference>
<name>A0ABD5E795_9ACTN</name>
<dbReference type="Proteomes" id="UP001183607">
    <property type="component" value="Unassembled WGS sequence"/>
</dbReference>
<organism evidence="2 3">
    <name type="scientific">Streptomyces evansiae</name>
    <dbReference type="NCBI Taxonomy" id="3075535"/>
    <lineage>
        <taxon>Bacteria</taxon>
        <taxon>Bacillati</taxon>
        <taxon>Actinomycetota</taxon>
        <taxon>Actinomycetes</taxon>
        <taxon>Kitasatosporales</taxon>
        <taxon>Streptomycetaceae</taxon>
        <taxon>Streptomyces</taxon>
    </lineage>
</organism>